<feature type="signal peptide" evidence="8">
    <location>
        <begin position="1"/>
        <end position="21"/>
    </location>
</feature>
<dbReference type="GO" id="GO:0009279">
    <property type="term" value="C:cell outer membrane"/>
    <property type="evidence" value="ECO:0007669"/>
    <property type="project" value="UniProtKB-SubCell"/>
</dbReference>
<keyword evidence="6 7" id="KW-0998">Cell outer membrane</keyword>
<dbReference type="InterPro" id="IPR036942">
    <property type="entry name" value="Beta-barrel_TonB_sf"/>
</dbReference>
<dbReference type="Pfam" id="PF13715">
    <property type="entry name" value="CarbopepD_reg_2"/>
    <property type="match status" value="1"/>
</dbReference>
<dbReference type="SUPFAM" id="SSF56935">
    <property type="entry name" value="Porins"/>
    <property type="match status" value="1"/>
</dbReference>
<dbReference type="Gene3D" id="2.170.130.10">
    <property type="entry name" value="TonB-dependent receptor, plug domain"/>
    <property type="match status" value="1"/>
</dbReference>
<dbReference type="InterPro" id="IPR037066">
    <property type="entry name" value="Plug_dom_sf"/>
</dbReference>
<keyword evidence="10" id="KW-0675">Receptor</keyword>
<evidence type="ECO:0000256" key="3">
    <source>
        <dbReference type="ARBA" id="ARBA00022452"/>
    </source>
</evidence>
<dbReference type="SUPFAM" id="SSF49464">
    <property type="entry name" value="Carboxypeptidase regulatory domain-like"/>
    <property type="match status" value="1"/>
</dbReference>
<dbReference type="Gene3D" id="2.40.170.20">
    <property type="entry name" value="TonB-dependent receptor, beta-barrel domain"/>
    <property type="match status" value="1"/>
</dbReference>
<keyword evidence="5 7" id="KW-0472">Membrane</keyword>
<dbReference type="InterPro" id="IPR008969">
    <property type="entry name" value="CarboxyPept-like_regulatory"/>
</dbReference>
<sequence length="1025" mass="112753">MINKIYFLLLFSIGFTTFINAQTTIKGTVTSAADGIPIPGVTIVANNQLNNGTSTDFDGNFTISLKQENGVLKFSYIGYATKEIAYNGNQTIKITLEEEASALEEVVLIGYGSSKKGDLTSAISKVENIKSIASRPVNNLTDFLQGNVPGVTVLQNGGDPTSGGKVVIRGIGSVNPNSENVLTVVDGVPYYGPAINPNDIESVSVLKDGAAAAIYGALASSGVIVIQTKKGKKGKPRVSIDTYTGFKQATNLPTALNAQQQARVYNQATDNAGDPRQSAHDAAQNPWGQVTRTNWVDTIFRSAATTNINANVSGAGDNYNYLTSFSYNTTEGVLQGTNSERYSFRVKSDFDLSDKITIGENVYFSQTEALGTNTSSGYSGAIINAIYMPAAAPVKDENGLFHGVVPFNLAQFAGAYGDVYNPMALLLAPTRTRPSTYINANAYLNYEIIEGLNFKTNFSYATTHNKSKTFTPRRPELGRTNLTNALDQSNSNDRTWIWDNQLTYVKSFGNHNINLTAIHSAQNQKYESLSQRGEIFSTEAPFNQFLENASVIRNPFSNAFERALKSVISRAMYNYNSKYYASFSFRQDESSRLFKTNQKDEFFSGSLAWRISNENFFNSNVINDLKLRASFGQLGNINSVESYSFDIPLSSGLEIIGSNGERISRSVYERIKSNPNLTWETSESTNIGVDVALFNSSLTVIADYFEKRTKDMLLPDDGDAHIGLSSGVVNGGEVLNTGFEIALNYKNNIGDLNFNINANVFSLIKNELVSLNGNTQVYNIPQTDETTARQVIRPFRTQVGQEPFSYFLVPYEGIFQNQDEINAHNLNGNLIQPNAVPGDLKFTDTNNDGKITPDDRVLMGSYQPDFTYNIGINLDYKNFDLNMIFQGVSGSEVFNAYKYSTYNASLQGYNLDNRTLNAWTPTNTNTNIPRISTKDNNSNFGTNSSWYLEDASYLRLKNITLGYNIPANAMNKFIKNASLRIYVSAENVFTITNYSGIDPEVGGYGLDVARYPLSRTFTTGLSLKL</sequence>
<evidence type="ECO:0000256" key="4">
    <source>
        <dbReference type="ARBA" id="ARBA00022692"/>
    </source>
</evidence>
<keyword evidence="11" id="KW-1185">Reference proteome</keyword>
<comment type="similarity">
    <text evidence="7">Belongs to the TonB-dependent receptor family.</text>
</comment>
<dbReference type="Gene3D" id="2.60.40.1120">
    <property type="entry name" value="Carboxypeptidase-like, regulatory domain"/>
    <property type="match status" value="1"/>
</dbReference>
<evidence type="ECO:0000256" key="1">
    <source>
        <dbReference type="ARBA" id="ARBA00004571"/>
    </source>
</evidence>
<evidence type="ECO:0000256" key="7">
    <source>
        <dbReference type="PROSITE-ProRule" id="PRU01360"/>
    </source>
</evidence>
<protein>
    <submittedName>
        <fullName evidence="10">TonB-dependent receptor</fullName>
    </submittedName>
</protein>
<dbReference type="InterPro" id="IPR012910">
    <property type="entry name" value="Plug_dom"/>
</dbReference>
<keyword evidence="3 7" id="KW-1134">Transmembrane beta strand</keyword>
<dbReference type="PROSITE" id="PS52016">
    <property type="entry name" value="TONB_DEPENDENT_REC_3"/>
    <property type="match status" value="1"/>
</dbReference>
<comment type="caution">
    <text evidence="10">The sequence shown here is derived from an EMBL/GenBank/DDBJ whole genome shotgun (WGS) entry which is preliminary data.</text>
</comment>
<dbReference type="NCBIfam" id="TIGR04057">
    <property type="entry name" value="SusC_RagA_signa"/>
    <property type="match status" value="1"/>
</dbReference>
<comment type="subcellular location">
    <subcellularLocation>
        <location evidence="1 7">Cell outer membrane</location>
        <topology evidence="1 7">Multi-pass membrane protein</topology>
    </subcellularLocation>
</comment>
<dbReference type="InterPro" id="IPR023996">
    <property type="entry name" value="TonB-dep_OMP_SusC/RagA"/>
</dbReference>
<proteinExistence type="inferred from homology"/>
<dbReference type="InterPro" id="IPR039426">
    <property type="entry name" value="TonB-dep_rcpt-like"/>
</dbReference>
<evidence type="ECO:0000256" key="5">
    <source>
        <dbReference type="ARBA" id="ARBA00023136"/>
    </source>
</evidence>
<feature type="domain" description="TonB-dependent receptor plug" evidence="9">
    <location>
        <begin position="128"/>
        <end position="223"/>
    </location>
</feature>
<evidence type="ECO:0000256" key="6">
    <source>
        <dbReference type="ARBA" id="ARBA00023237"/>
    </source>
</evidence>
<evidence type="ECO:0000256" key="2">
    <source>
        <dbReference type="ARBA" id="ARBA00022448"/>
    </source>
</evidence>
<dbReference type="Pfam" id="PF07715">
    <property type="entry name" value="Plug"/>
    <property type="match status" value="1"/>
</dbReference>
<dbReference type="Proteomes" id="UP000321790">
    <property type="component" value="Unassembled WGS sequence"/>
</dbReference>
<evidence type="ECO:0000256" key="8">
    <source>
        <dbReference type="SAM" id="SignalP"/>
    </source>
</evidence>
<dbReference type="EMBL" id="VOSC01000030">
    <property type="protein sequence ID" value="TXE07192.1"/>
    <property type="molecule type" value="Genomic_DNA"/>
</dbReference>
<evidence type="ECO:0000313" key="10">
    <source>
        <dbReference type="EMBL" id="TXE07192.1"/>
    </source>
</evidence>
<dbReference type="InterPro" id="IPR023997">
    <property type="entry name" value="TonB-dep_OMP_SusC/RagA_CS"/>
</dbReference>
<accession>A0A5C7AMY5</accession>
<evidence type="ECO:0000313" key="11">
    <source>
        <dbReference type="Proteomes" id="UP000321790"/>
    </source>
</evidence>
<keyword evidence="8" id="KW-0732">Signal</keyword>
<evidence type="ECO:0000259" key="9">
    <source>
        <dbReference type="Pfam" id="PF07715"/>
    </source>
</evidence>
<dbReference type="AlphaFoldDB" id="A0A5C7AMY5"/>
<gene>
    <name evidence="10" type="ORF">FUA26_13285</name>
</gene>
<dbReference type="OrthoDB" id="9768177at2"/>
<name>A0A5C7AMY5_9FLAO</name>
<dbReference type="RefSeq" id="WP_147137065.1">
    <property type="nucleotide sequence ID" value="NZ_VOSC01000030.1"/>
</dbReference>
<feature type="chain" id="PRO_5022959318" evidence="8">
    <location>
        <begin position="22"/>
        <end position="1025"/>
    </location>
</feature>
<keyword evidence="4 7" id="KW-0812">Transmembrane</keyword>
<dbReference type="NCBIfam" id="TIGR04056">
    <property type="entry name" value="OMP_RagA_SusC"/>
    <property type="match status" value="1"/>
</dbReference>
<reference evidence="11" key="1">
    <citation type="submission" date="2019-08" db="EMBL/GenBank/DDBJ databases">
        <title>Seonamhaeicola sediminis sp. nov., isolated from marine sediment.</title>
        <authorList>
            <person name="Cao W.R."/>
        </authorList>
    </citation>
    <scope>NUCLEOTIDE SEQUENCE [LARGE SCALE GENOMIC DNA]</scope>
    <source>
        <strain evidence="11">Gy8</strain>
    </source>
</reference>
<keyword evidence="2 7" id="KW-0813">Transport</keyword>
<organism evidence="10 11">
    <name type="scientific">Seonamhaeicola algicola</name>
    <dbReference type="NCBI Taxonomy" id="1719036"/>
    <lineage>
        <taxon>Bacteria</taxon>
        <taxon>Pseudomonadati</taxon>
        <taxon>Bacteroidota</taxon>
        <taxon>Flavobacteriia</taxon>
        <taxon>Flavobacteriales</taxon>
        <taxon>Flavobacteriaceae</taxon>
    </lineage>
</organism>